<keyword evidence="3" id="KW-1185">Reference proteome</keyword>
<reference evidence="2 3" key="1">
    <citation type="submission" date="2019-02" db="EMBL/GenBank/DDBJ databases">
        <title>Deep-cultivation of Planctomycetes and their phenomic and genomic characterization uncovers novel biology.</title>
        <authorList>
            <person name="Wiegand S."/>
            <person name="Jogler M."/>
            <person name="Boedeker C."/>
            <person name="Pinto D."/>
            <person name="Vollmers J."/>
            <person name="Rivas-Marin E."/>
            <person name="Kohn T."/>
            <person name="Peeters S.H."/>
            <person name="Heuer A."/>
            <person name="Rast P."/>
            <person name="Oberbeckmann S."/>
            <person name="Bunk B."/>
            <person name="Jeske O."/>
            <person name="Meyerdierks A."/>
            <person name="Storesund J.E."/>
            <person name="Kallscheuer N."/>
            <person name="Luecker S."/>
            <person name="Lage O.M."/>
            <person name="Pohl T."/>
            <person name="Merkel B.J."/>
            <person name="Hornburger P."/>
            <person name="Mueller R.-W."/>
            <person name="Bruemmer F."/>
            <person name="Labrenz M."/>
            <person name="Spormann A.M."/>
            <person name="Op den Camp H."/>
            <person name="Overmann J."/>
            <person name="Amann R."/>
            <person name="Jetten M.S.M."/>
            <person name="Mascher T."/>
            <person name="Medema M.H."/>
            <person name="Devos D.P."/>
            <person name="Kaster A.-K."/>
            <person name="Ovreas L."/>
            <person name="Rohde M."/>
            <person name="Galperin M.Y."/>
            <person name="Jogler C."/>
        </authorList>
    </citation>
    <scope>NUCLEOTIDE SEQUENCE [LARGE SCALE GENOMIC DNA]</scope>
    <source>
        <strain evidence="2 3">ElP</strain>
    </source>
</reference>
<evidence type="ECO:0000313" key="3">
    <source>
        <dbReference type="Proteomes" id="UP000317835"/>
    </source>
</evidence>
<accession>A0A518H0V5</accession>
<evidence type="ECO:0000313" key="2">
    <source>
        <dbReference type="EMBL" id="QDV34448.1"/>
    </source>
</evidence>
<feature type="compositionally biased region" description="Basic and acidic residues" evidence="1">
    <location>
        <begin position="123"/>
        <end position="140"/>
    </location>
</feature>
<sequence precursor="true">MRLRPLLLSLPALASLGCVGMDLSQFDDDELARLLDEPAAVAPEGPDRDKPAPGAGEPGPSTVVDDVPEFEPPAPDPPRDEAIIRASEVAEDQERRQARDQDQARDQPPGRDDRLETTLLDRALQEDAEPARDDEPERARGAVVASVGEEEIRLPELTRSVRRRIDRLPEGRPPNRRLVIGMVRAEMESRILSSLVEQQAAQVIGDDSERAVLRASLARDWSEDELPGILHREGLPDPDALDARLAEDGRSLDDLRTAFEARALARELIRREGLDVEDVDDYLDRLRDRFPIASDLIPPGRLPAE</sequence>
<dbReference type="RefSeq" id="WP_145269335.1">
    <property type="nucleotide sequence ID" value="NZ_CP036426.1"/>
</dbReference>
<gene>
    <name evidence="2" type="ORF">ElP_23370</name>
</gene>
<protein>
    <submittedName>
        <fullName evidence="2">Uncharacterized protein</fullName>
    </submittedName>
</protein>
<name>A0A518H0V5_9BACT</name>
<organism evidence="2 3">
    <name type="scientific">Tautonia plasticadhaerens</name>
    <dbReference type="NCBI Taxonomy" id="2527974"/>
    <lineage>
        <taxon>Bacteria</taxon>
        <taxon>Pseudomonadati</taxon>
        <taxon>Planctomycetota</taxon>
        <taxon>Planctomycetia</taxon>
        <taxon>Isosphaerales</taxon>
        <taxon>Isosphaeraceae</taxon>
        <taxon>Tautonia</taxon>
    </lineage>
</organism>
<dbReference type="Proteomes" id="UP000317835">
    <property type="component" value="Chromosome"/>
</dbReference>
<dbReference type="KEGG" id="tpla:ElP_23370"/>
<proteinExistence type="predicted"/>
<feature type="compositionally biased region" description="Basic and acidic residues" evidence="1">
    <location>
        <begin position="92"/>
        <end position="116"/>
    </location>
</feature>
<feature type="region of interest" description="Disordered" evidence="1">
    <location>
        <begin position="34"/>
        <end position="144"/>
    </location>
</feature>
<evidence type="ECO:0000256" key="1">
    <source>
        <dbReference type="SAM" id="MobiDB-lite"/>
    </source>
</evidence>
<dbReference type="PROSITE" id="PS51257">
    <property type="entry name" value="PROKAR_LIPOPROTEIN"/>
    <property type="match status" value="1"/>
</dbReference>
<dbReference type="EMBL" id="CP036426">
    <property type="protein sequence ID" value="QDV34448.1"/>
    <property type="molecule type" value="Genomic_DNA"/>
</dbReference>
<dbReference type="AlphaFoldDB" id="A0A518H0V5"/>